<comment type="function">
    <text evidence="7">Single strand-specific metallo-endoribonuclease involved in late-stage 70S ribosome quality control and in maturation of the 3' terminus of the 16S rRNA.</text>
</comment>
<comment type="subcellular location">
    <subcellularLocation>
        <location evidence="7">Cytoplasm</location>
    </subcellularLocation>
</comment>
<dbReference type="GO" id="GO:0006364">
    <property type="term" value="P:rRNA processing"/>
    <property type="evidence" value="ECO:0007669"/>
    <property type="project" value="UniProtKB-UniRule"/>
</dbReference>
<dbReference type="SUPFAM" id="SSF55486">
    <property type="entry name" value="Metalloproteases ('zincins'), catalytic domain"/>
    <property type="match status" value="1"/>
</dbReference>
<dbReference type="GO" id="GO:0005737">
    <property type="term" value="C:cytoplasm"/>
    <property type="evidence" value="ECO:0007669"/>
    <property type="project" value="UniProtKB-SubCell"/>
</dbReference>
<evidence type="ECO:0000256" key="3">
    <source>
        <dbReference type="ARBA" id="ARBA00022723"/>
    </source>
</evidence>
<dbReference type="EMBL" id="CP000527">
    <property type="protein sequence ID" value="ABM28300.1"/>
    <property type="molecule type" value="Genomic_DNA"/>
</dbReference>
<dbReference type="Pfam" id="PF02130">
    <property type="entry name" value="YbeY"/>
    <property type="match status" value="1"/>
</dbReference>
<evidence type="ECO:0000256" key="6">
    <source>
        <dbReference type="ARBA" id="ARBA00022833"/>
    </source>
</evidence>
<dbReference type="InterPro" id="IPR002036">
    <property type="entry name" value="YbeY"/>
</dbReference>
<keyword evidence="6 7" id="KW-0862">Zinc</keyword>
<sequence>MSRLLVDDPCRAAWRLPIALRDLSGVFAAMQCATGLEGFEVELTIADDALIAMINEEQLGCIGPTNILSFPAYGDPPDYPADGMECGTGQDAHTSLPLLGSLVLSVDTLRREAFLYGQPVQEHCLRLLAHGLGHIAGYDHGAEMEAFEEAAREAALATRTAR</sequence>
<organism evidence="8 9">
    <name type="scientific">Nitratidesulfovibrio vulgaris (strain DP4)</name>
    <name type="common">Desulfovibrio vulgaris</name>
    <dbReference type="NCBI Taxonomy" id="391774"/>
    <lineage>
        <taxon>Bacteria</taxon>
        <taxon>Pseudomonadati</taxon>
        <taxon>Thermodesulfobacteriota</taxon>
        <taxon>Desulfovibrionia</taxon>
        <taxon>Desulfovibrionales</taxon>
        <taxon>Desulfovibrionaceae</taxon>
        <taxon>Nitratidesulfovibrio</taxon>
    </lineage>
</organism>
<dbReference type="NCBIfam" id="TIGR00043">
    <property type="entry name" value="rRNA maturation RNase YbeY"/>
    <property type="match status" value="1"/>
</dbReference>
<keyword evidence="3 7" id="KW-0479">Metal-binding</keyword>
<dbReference type="Gene3D" id="3.40.390.30">
    <property type="entry name" value="Metalloproteases ('zincins'), catalytic domain"/>
    <property type="match status" value="1"/>
</dbReference>
<dbReference type="GO" id="GO:0004222">
    <property type="term" value="F:metalloendopeptidase activity"/>
    <property type="evidence" value="ECO:0007669"/>
    <property type="project" value="InterPro"/>
</dbReference>
<evidence type="ECO:0000256" key="2">
    <source>
        <dbReference type="ARBA" id="ARBA00022722"/>
    </source>
</evidence>
<dbReference type="RefSeq" id="WP_011792170.1">
    <property type="nucleotide sequence ID" value="NC_008751.1"/>
</dbReference>
<keyword evidence="7" id="KW-0698">rRNA processing</keyword>
<dbReference type="KEGG" id="dvl:Dvul_1281"/>
<feature type="binding site" evidence="7">
    <location>
        <position position="130"/>
    </location>
    <ligand>
        <name>Zn(2+)</name>
        <dbReference type="ChEBI" id="CHEBI:29105"/>
        <note>catalytic</note>
    </ligand>
</feature>
<dbReference type="HOGENOM" id="CLU_106710_4_1_7"/>
<feature type="binding site" evidence="7">
    <location>
        <position position="140"/>
    </location>
    <ligand>
        <name>Zn(2+)</name>
        <dbReference type="ChEBI" id="CHEBI:29105"/>
        <note>catalytic</note>
    </ligand>
</feature>
<dbReference type="PANTHER" id="PTHR46986">
    <property type="entry name" value="ENDORIBONUCLEASE YBEY, CHLOROPLASTIC"/>
    <property type="match status" value="1"/>
</dbReference>
<dbReference type="PANTHER" id="PTHR46986:SF1">
    <property type="entry name" value="ENDORIBONUCLEASE YBEY, CHLOROPLASTIC"/>
    <property type="match status" value="1"/>
</dbReference>
<protein>
    <recommendedName>
        <fullName evidence="7">Endoribonuclease YbeY</fullName>
        <ecNumber evidence="7">3.1.-.-</ecNumber>
    </recommendedName>
</protein>
<evidence type="ECO:0000256" key="5">
    <source>
        <dbReference type="ARBA" id="ARBA00022801"/>
    </source>
</evidence>
<evidence type="ECO:0000313" key="8">
    <source>
        <dbReference type="EMBL" id="ABM28300.1"/>
    </source>
</evidence>
<name>A0A0H3A8C1_NITV4</name>
<dbReference type="EC" id="3.1.-.-" evidence="7"/>
<comment type="similarity">
    <text evidence="1 7">Belongs to the endoribonuclease YbeY family.</text>
</comment>
<dbReference type="GO" id="GO:0008270">
    <property type="term" value="F:zinc ion binding"/>
    <property type="evidence" value="ECO:0007669"/>
    <property type="project" value="UniProtKB-UniRule"/>
</dbReference>
<keyword evidence="5 7" id="KW-0378">Hydrolase</keyword>
<gene>
    <name evidence="7" type="primary">ybeY</name>
    <name evidence="8" type="ordered locus">Dvul_1281</name>
</gene>
<reference evidence="9" key="1">
    <citation type="journal article" date="2009" name="Environ. Microbiol.">
        <title>Contribution of mobile genetic elements to Desulfovibrio vulgaris genome plasticity.</title>
        <authorList>
            <person name="Walker C.B."/>
            <person name="Stolyar S."/>
            <person name="Chivian D."/>
            <person name="Pinel N."/>
            <person name="Gabster J.A."/>
            <person name="Dehal P.S."/>
            <person name="He Z."/>
            <person name="Yang Z.K."/>
            <person name="Yen H.C."/>
            <person name="Zhou J."/>
            <person name="Wall J.D."/>
            <person name="Hazen T.C."/>
            <person name="Arkin A.P."/>
            <person name="Stahl D.A."/>
        </authorList>
    </citation>
    <scope>NUCLEOTIDE SEQUENCE [LARGE SCALE GENOMIC DNA]</scope>
    <source>
        <strain evidence="9">DP4</strain>
    </source>
</reference>
<keyword evidence="7" id="KW-0690">Ribosome biogenesis</keyword>
<proteinExistence type="inferred from homology"/>
<dbReference type="HAMAP" id="MF_00009">
    <property type="entry name" value="Endoribonucl_YbeY"/>
    <property type="match status" value="1"/>
</dbReference>
<feature type="binding site" evidence="7">
    <location>
        <position position="134"/>
    </location>
    <ligand>
        <name>Zn(2+)</name>
        <dbReference type="ChEBI" id="CHEBI:29105"/>
        <note>catalytic</note>
    </ligand>
</feature>
<keyword evidence="2 7" id="KW-0540">Nuclease</keyword>
<keyword evidence="7" id="KW-0963">Cytoplasm</keyword>
<evidence type="ECO:0000256" key="1">
    <source>
        <dbReference type="ARBA" id="ARBA00010875"/>
    </source>
</evidence>
<dbReference type="InterPro" id="IPR023091">
    <property type="entry name" value="MetalPrtase_cat_dom_sf_prd"/>
</dbReference>
<evidence type="ECO:0000256" key="4">
    <source>
        <dbReference type="ARBA" id="ARBA00022759"/>
    </source>
</evidence>
<accession>A0A0H3A8C1</accession>
<keyword evidence="4 7" id="KW-0255">Endonuclease</keyword>
<dbReference type="GO" id="GO:0004521">
    <property type="term" value="F:RNA endonuclease activity"/>
    <property type="evidence" value="ECO:0007669"/>
    <property type="project" value="UniProtKB-UniRule"/>
</dbReference>
<evidence type="ECO:0000256" key="7">
    <source>
        <dbReference type="HAMAP-Rule" id="MF_00009"/>
    </source>
</evidence>
<dbReference type="AlphaFoldDB" id="A0A0H3A8C1"/>
<evidence type="ECO:0000313" key="9">
    <source>
        <dbReference type="Proteomes" id="UP000009173"/>
    </source>
</evidence>
<comment type="cofactor">
    <cofactor evidence="7">
        <name>Zn(2+)</name>
        <dbReference type="ChEBI" id="CHEBI:29105"/>
    </cofactor>
    <text evidence="7">Binds 1 zinc ion.</text>
</comment>
<dbReference type="Proteomes" id="UP000009173">
    <property type="component" value="Chromosome"/>
</dbReference>